<name>A0AAE3VTZ4_9ACTN</name>
<dbReference type="InterPro" id="IPR003439">
    <property type="entry name" value="ABC_transporter-like_ATP-bd"/>
</dbReference>
<protein>
    <submittedName>
        <fullName evidence="4">ATPase subunit of ABC transporter with duplicated ATPase domains</fullName>
    </submittedName>
</protein>
<evidence type="ECO:0000259" key="3">
    <source>
        <dbReference type="PROSITE" id="PS50893"/>
    </source>
</evidence>
<dbReference type="InterPro" id="IPR051309">
    <property type="entry name" value="ABCF_ATPase"/>
</dbReference>
<dbReference type="InterPro" id="IPR027417">
    <property type="entry name" value="P-loop_NTPase"/>
</dbReference>
<dbReference type="SUPFAM" id="SSF52540">
    <property type="entry name" value="P-loop containing nucleoside triphosphate hydrolases"/>
    <property type="match status" value="2"/>
</dbReference>
<dbReference type="PANTHER" id="PTHR42855">
    <property type="entry name" value="ABC TRANSPORTER ATP-BINDING SUBUNIT"/>
    <property type="match status" value="1"/>
</dbReference>
<sequence>MLKAVSLSVSFAAEPLFTDVDLTLGPGDRVGLVGPNGAGKSTLLRVLTGRLTPDTGHVTLSPGTTIGYFAQQIPDPEQTVGDYLAGGLGEVHRVAARMRTLEHALATAPGPQVLDEYGRVQERWTDLRGWEAGNRLAEVRQRLDVAHLADDTPLWRISGGEQARLTLARVLLATPETGEQILILDEPTNHLDADGIDWLGRWLAAFPGGLLVVSHDRAFLDRTVTRVVELDGIHTAPQRYEGGYTAYRAEKTRRWQALLLDYEAQQKDLRRWEDDIARTRQHALGVETTMRKGLGTDQLRRYAKKVAKKAKARERRLRRQMESARWIAQPQTRPPLTLAFPDTEAVGLSAHGISVRTLLRDLDLEVAGGDRVRITGPNGSGKTTLLRVLAGQLAPDAGEVTGGPASLLPQTHDTLRTRTTVLEHFRAHVPVYADDAEALLDAHLFGPETWDAPLATLSAGELRRLLLAIMVNSTARVLLLDEPTNYLDFDALDVVEEALRAYHGTLIVVTHDAYFARAIGLDREVAL</sequence>
<comment type="caution">
    <text evidence="4">The sequence shown here is derived from an EMBL/GenBank/DDBJ whole genome shotgun (WGS) entry which is preliminary data.</text>
</comment>
<evidence type="ECO:0000256" key="1">
    <source>
        <dbReference type="ARBA" id="ARBA00022741"/>
    </source>
</evidence>
<dbReference type="PANTHER" id="PTHR42855:SF2">
    <property type="entry name" value="DRUG RESISTANCE ABC TRANSPORTER,ATP-BINDING PROTEIN"/>
    <property type="match status" value="1"/>
</dbReference>
<accession>A0AAE3VTZ4</accession>
<dbReference type="Gene3D" id="3.40.50.300">
    <property type="entry name" value="P-loop containing nucleotide triphosphate hydrolases"/>
    <property type="match status" value="2"/>
</dbReference>
<dbReference type="SMART" id="SM00382">
    <property type="entry name" value="AAA"/>
    <property type="match status" value="2"/>
</dbReference>
<dbReference type="AlphaFoldDB" id="A0AAE3VTZ4"/>
<dbReference type="InterPro" id="IPR003593">
    <property type="entry name" value="AAA+_ATPase"/>
</dbReference>
<dbReference type="EMBL" id="JAUSUZ010000001">
    <property type="protein sequence ID" value="MDQ0363671.1"/>
    <property type="molecule type" value="Genomic_DNA"/>
</dbReference>
<dbReference type="PROSITE" id="PS00211">
    <property type="entry name" value="ABC_TRANSPORTER_1"/>
    <property type="match status" value="2"/>
</dbReference>
<keyword evidence="2" id="KW-0067">ATP-binding</keyword>
<feature type="domain" description="ABC transporter" evidence="3">
    <location>
        <begin position="338"/>
        <end position="527"/>
    </location>
</feature>
<keyword evidence="1" id="KW-0547">Nucleotide-binding</keyword>
<dbReference type="InterPro" id="IPR017871">
    <property type="entry name" value="ABC_transporter-like_CS"/>
</dbReference>
<evidence type="ECO:0000256" key="2">
    <source>
        <dbReference type="ARBA" id="ARBA00022840"/>
    </source>
</evidence>
<dbReference type="Pfam" id="PF00005">
    <property type="entry name" value="ABC_tran"/>
    <property type="match status" value="2"/>
</dbReference>
<evidence type="ECO:0000313" key="4">
    <source>
        <dbReference type="EMBL" id="MDQ0363671.1"/>
    </source>
</evidence>
<proteinExistence type="predicted"/>
<dbReference type="GO" id="GO:0005524">
    <property type="term" value="F:ATP binding"/>
    <property type="evidence" value="ECO:0007669"/>
    <property type="project" value="UniProtKB-KW"/>
</dbReference>
<keyword evidence="5" id="KW-1185">Reference proteome</keyword>
<dbReference type="CDD" id="cd03221">
    <property type="entry name" value="ABCF_EF-3"/>
    <property type="match status" value="2"/>
</dbReference>
<dbReference type="FunFam" id="3.40.50.300:FF:000011">
    <property type="entry name" value="Putative ABC transporter ATP-binding component"/>
    <property type="match status" value="1"/>
</dbReference>
<dbReference type="RefSeq" id="WP_307234477.1">
    <property type="nucleotide sequence ID" value="NZ_JAUSUZ010000001.1"/>
</dbReference>
<reference evidence="4 5" key="1">
    <citation type="submission" date="2023-07" db="EMBL/GenBank/DDBJ databases">
        <title>Sequencing the genomes of 1000 actinobacteria strains.</title>
        <authorList>
            <person name="Klenk H.-P."/>
        </authorList>
    </citation>
    <scope>NUCLEOTIDE SEQUENCE [LARGE SCALE GENOMIC DNA]</scope>
    <source>
        <strain evidence="4 5">DSM 44709</strain>
    </source>
</reference>
<dbReference type="GO" id="GO:0016887">
    <property type="term" value="F:ATP hydrolysis activity"/>
    <property type="evidence" value="ECO:0007669"/>
    <property type="project" value="InterPro"/>
</dbReference>
<feature type="domain" description="ABC transporter" evidence="3">
    <location>
        <begin position="2"/>
        <end position="260"/>
    </location>
</feature>
<dbReference type="Proteomes" id="UP001240236">
    <property type="component" value="Unassembled WGS sequence"/>
</dbReference>
<organism evidence="4 5">
    <name type="scientific">Catenuloplanes indicus</name>
    <dbReference type="NCBI Taxonomy" id="137267"/>
    <lineage>
        <taxon>Bacteria</taxon>
        <taxon>Bacillati</taxon>
        <taxon>Actinomycetota</taxon>
        <taxon>Actinomycetes</taxon>
        <taxon>Micromonosporales</taxon>
        <taxon>Micromonosporaceae</taxon>
        <taxon>Catenuloplanes</taxon>
    </lineage>
</organism>
<evidence type="ECO:0000313" key="5">
    <source>
        <dbReference type="Proteomes" id="UP001240236"/>
    </source>
</evidence>
<dbReference type="PROSITE" id="PS50893">
    <property type="entry name" value="ABC_TRANSPORTER_2"/>
    <property type="match status" value="2"/>
</dbReference>
<gene>
    <name evidence="4" type="ORF">J2S42_000340</name>
</gene>